<evidence type="ECO:0000313" key="3">
    <source>
        <dbReference type="Proteomes" id="UP000653305"/>
    </source>
</evidence>
<dbReference type="Gene3D" id="3.40.630.30">
    <property type="match status" value="1"/>
</dbReference>
<proteinExistence type="predicted"/>
<dbReference type="OrthoDB" id="41532at2759"/>
<feature type="domain" description="N-acetyltransferase" evidence="1">
    <location>
        <begin position="29"/>
        <end position="173"/>
    </location>
</feature>
<protein>
    <recommendedName>
        <fullName evidence="1">N-acetyltransferase domain-containing protein</fullName>
    </recommendedName>
</protein>
<keyword evidence="3" id="KW-1185">Reference proteome</keyword>
<dbReference type="EMBL" id="BMAC01000009">
    <property type="protein sequence ID" value="GFP79476.1"/>
    <property type="molecule type" value="Genomic_DNA"/>
</dbReference>
<dbReference type="PROSITE" id="PS51186">
    <property type="entry name" value="GNAT"/>
    <property type="match status" value="1"/>
</dbReference>
<dbReference type="InterPro" id="IPR016181">
    <property type="entry name" value="Acyl_CoA_acyltransferase"/>
</dbReference>
<dbReference type="GO" id="GO:0016747">
    <property type="term" value="F:acyltransferase activity, transferring groups other than amino-acyl groups"/>
    <property type="evidence" value="ECO:0007669"/>
    <property type="project" value="InterPro"/>
</dbReference>
<gene>
    <name evidence="2" type="ORF">PHJA_000091100</name>
</gene>
<sequence>MSTIALQTPGFSRKPDYRISSSPCWVSSKFIPPRKEKELHKLSIIGTDEFSPPNIGLEFEQFVAREAQLDEEYWEQIKPPLFCLVNGKSSNQYGYISNLCVAKSARRKGIASRMLHFAVVSAKAEGAEKVYVHVYRNNISAQGLYQKLGFEIVDASGSQLSDDQTDLLCLEASNYI</sequence>
<reference evidence="2" key="1">
    <citation type="submission" date="2020-07" db="EMBL/GenBank/DDBJ databases">
        <title>Ethylene signaling mediates host invasion by parasitic plants.</title>
        <authorList>
            <person name="Yoshida S."/>
        </authorList>
    </citation>
    <scope>NUCLEOTIDE SEQUENCE</scope>
    <source>
        <strain evidence="2">Okayama</strain>
    </source>
</reference>
<organism evidence="2 3">
    <name type="scientific">Phtheirospermum japonicum</name>
    <dbReference type="NCBI Taxonomy" id="374723"/>
    <lineage>
        <taxon>Eukaryota</taxon>
        <taxon>Viridiplantae</taxon>
        <taxon>Streptophyta</taxon>
        <taxon>Embryophyta</taxon>
        <taxon>Tracheophyta</taxon>
        <taxon>Spermatophyta</taxon>
        <taxon>Magnoliopsida</taxon>
        <taxon>eudicotyledons</taxon>
        <taxon>Gunneridae</taxon>
        <taxon>Pentapetalae</taxon>
        <taxon>asterids</taxon>
        <taxon>lamiids</taxon>
        <taxon>Lamiales</taxon>
        <taxon>Orobanchaceae</taxon>
        <taxon>Orobanchaceae incertae sedis</taxon>
        <taxon>Phtheirospermum</taxon>
    </lineage>
</organism>
<dbReference type="CDD" id="cd04301">
    <property type="entry name" value="NAT_SF"/>
    <property type="match status" value="1"/>
</dbReference>
<accession>A0A830AZ58</accession>
<dbReference type="SUPFAM" id="SSF55729">
    <property type="entry name" value="Acyl-CoA N-acyltransferases (Nat)"/>
    <property type="match status" value="1"/>
</dbReference>
<comment type="caution">
    <text evidence="2">The sequence shown here is derived from an EMBL/GenBank/DDBJ whole genome shotgun (WGS) entry which is preliminary data.</text>
</comment>
<dbReference type="Pfam" id="PF00583">
    <property type="entry name" value="Acetyltransf_1"/>
    <property type="match status" value="1"/>
</dbReference>
<dbReference type="PANTHER" id="PTHR47426">
    <property type="entry name" value="ACYL-COA N-ACYLTRANSFERASES (NAT) SUPERFAMILY PROTEIN"/>
    <property type="match status" value="1"/>
</dbReference>
<dbReference type="InterPro" id="IPR000182">
    <property type="entry name" value="GNAT_dom"/>
</dbReference>
<dbReference type="Proteomes" id="UP000653305">
    <property type="component" value="Unassembled WGS sequence"/>
</dbReference>
<dbReference type="AlphaFoldDB" id="A0A830AZ58"/>
<evidence type="ECO:0000259" key="1">
    <source>
        <dbReference type="PROSITE" id="PS51186"/>
    </source>
</evidence>
<dbReference type="PANTHER" id="PTHR47426:SF3">
    <property type="entry name" value="GCN5-RELATED N-ACETYLTRANSFERASE 6, CHLOROPLASTIC"/>
    <property type="match status" value="1"/>
</dbReference>
<name>A0A830AZ58_9LAMI</name>
<evidence type="ECO:0000313" key="2">
    <source>
        <dbReference type="EMBL" id="GFP79476.1"/>
    </source>
</evidence>